<gene>
    <name evidence="2" type="ORF">DPMN_022630</name>
</gene>
<dbReference type="Proteomes" id="UP000828390">
    <property type="component" value="Unassembled WGS sequence"/>
</dbReference>
<name>A0A9D4NMT8_DREPO</name>
<dbReference type="SUPFAM" id="SSF50969">
    <property type="entry name" value="YVTN repeat-like/Quinoprotein amine dehydrogenase"/>
    <property type="match status" value="1"/>
</dbReference>
<dbReference type="InterPro" id="IPR011042">
    <property type="entry name" value="6-blade_b-propeller_TolB-like"/>
</dbReference>
<accession>A0A9D4NMT8</accession>
<keyword evidence="3" id="KW-1185">Reference proteome</keyword>
<dbReference type="InterPro" id="IPR011044">
    <property type="entry name" value="Quino_amine_DH_bsu"/>
</dbReference>
<proteinExistence type="predicted"/>
<sequence>MKKNCHFSVLKCAVSPTGDRIYVTNYSHHKLITLAMDGKILSTFTGPELQYQLGVYVFFLGHVLVCGYTSCTIIQMDREVRKKLATLGAIKDRVMNPVSVCYNSDTHTVIVGQFSNELNVLEVQ</sequence>
<evidence type="ECO:0000313" key="2">
    <source>
        <dbReference type="EMBL" id="KAH3898400.1"/>
    </source>
</evidence>
<keyword evidence="1" id="KW-1133">Transmembrane helix</keyword>
<dbReference type="EMBL" id="JAIWYP010000001">
    <property type="protein sequence ID" value="KAH3898400.1"/>
    <property type="molecule type" value="Genomic_DNA"/>
</dbReference>
<evidence type="ECO:0000256" key="1">
    <source>
        <dbReference type="SAM" id="Phobius"/>
    </source>
</evidence>
<organism evidence="2 3">
    <name type="scientific">Dreissena polymorpha</name>
    <name type="common">Zebra mussel</name>
    <name type="synonym">Mytilus polymorpha</name>
    <dbReference type="NCBI Taxonomy" id="45954"/>
    <lineage>
        <taxon>Eukaryota</taxon>
        <taxon>Metazoa</taxon>
        <taxon>Spiralia</taxon>
        <taxon>Lophotrochozoa</taxon>
        <taxon>Mollusca</taxon>
        <taxon>Bivalvia</taxon>
        <taxon>Autobranchia</taxon>
        <taxon>Heteroconchia</taxon>
        <taxon>Euheterodonta</taxon>
        <taxon>Imparidentia</taxon>
        <taxon>Neoheterodontei</taxon>
        <taxon>Myida</taxon>
        <taxon>Dreissenoidea</taxon>
        <taxon>Dreissenidae</taxon>
        <taxon>Dreissena</taxon>
    </lineage>
</organism>
<dbReference type="AlphaFoldDB" id="A0A9D4NMT8"/>
<keyword evidence="1" id="KW-0472">Membrane</keyword>
<keyword evidence="1" id="KW-0812">Transmembrane</keyword>
<evidence type="ECO:0000313" key="3">
    <source>
        <dbReference type="Proteomes" id="UP000828390"/>
    </source>
</evidence>
<comment type="caution">
    <text evidence="2">The sequence shown here is derived from an EMBL/GenBank/DDBJ whole genome shotgun (WGS) entry which is preliminary data.</text>
</comment>
<dbReference type="Gene3D" id="2.120.10.30">
    <property type="entry name" value="TolB, C-terminal domain"/>
    <property type="match status" value="1"/>
</dbReference>
<protein>
    <submittedName>
        <fullName evidence="2">Uncharacterized protein</fullName>
    </submittedName>
</protein>
<feature type="transmembrane region" description="Helical" evidence="1">
    <location>
        <begin position="53"/>
        <end position="74"/>
    </location>
</feature>
<reference evidence="2" key="1">
    <citation type="journal article" date="2019" name="bioRxiv">
        <title>The Genome of the Zebra Mussel, Dreissena polymorpha: A Resource for Invasive Species Research.</title>
        <authorList>
            <person name="McCartney M.A."/>
            <person name="Auch B."/>
            <person name="Kono T."/>
            <person name="Mallez S."/>
            <person name="Zhang Y."/>
            <person name="Obille A."/>
            <person name="Becker A."/>
            <person name="Abrahante J.E."/>
            <person name="Garbe J."/>
            <person name="Badalamenti J.P."/>
            <person name="Herman A."/>
            <person name="Mangelson H."/>
            <person name="Liachko I."/>
            <person name="Sullivan S."/>
            <person name="Sone E.D."/>
            <person name="Koren S."/>
            <person name="Silverstein K.A.T."/>
            <person name="Beckman K.B."/>
            <person name="Gohl D.M."/>
        </authorList>
    </citation>
    <scope>NUCLEOTIDE SEQUENCE</scope>
    <source>
        <strain evidence="2">Duluth1</strain>
        <tissue evidence="2">Whole animal</tissue>
    </source>
</reference>
<reference evidence="2" key="2">
    <citation type="submission" date="2020-11" db="EMBL/GenBank/DDBJ databases">
        <authorList>
            <person name="McCartney M.A."/>
            <person name="Auch B."/>
            <person name="Kono T."/>
            <person name="Mallez S."/>
            <person name="Becker A."/>
            <person name="Gohl D.M."/>
            <person name="Silverstein K.A.T."/>
            <person name="Koren S."/>
            <person name="Bechman K.B."/>
            <person name="Herman A."/>
            <person name="Abrahante J.E."/>
            <person name="Garbe J."/>
        </authorList>
    </citation>
    <scope>NUCLEOTIDE SEQUENCE</scope>
    <source>
        <strain evidence="2">Duluth1</strain>
        <tissue evidence="2">Whole animal</tissue>
    </source>
</reference>